<evidence type="ECO:0000313" key="5">
    <source>
        <dbReference type="Proteomes" id="UP000054144"/>
    </source>
</evidence>
<feature type="region of interest" description="Disordered" evidence="1">
    <location>
        <begin position="156"/>
        <end position="236"/>
    </location>
</feature>
<reference evidence="4 5" key="1">
    <citation type="journal article" date="2015" name="Fungal Genet. Biol.">
        <title>Evolution of novel wood decay mechanisms in Agaricales revealed by the genome sequences of Fistulina hepatica and Cylindrobasidium torrendii.</title>
        <authorList>
            <person name="Floudas D."/>
            <person name="Held B.W."/>
            <person name="Riley R."/>
            <person name="Nagy L.G."/>
            <person name="Koehler G."/>
            <person name="Ransdell A.S."/>
            <person name="Younus H."/>
            <person name="Chow J."/>
            <person name="Chiniquy J."/>
            <person name="Lipzen A."/>
            <person name="Tritt A."/>
            <person name="Sun H."/>
            <person name="Haridas S."/>
            <person name="LaButti K."/>
            <person name="Ohm R.A."/>
            <person name="Kues U."/>
            <person name="Blanchette R.A."/>
            <person name="Grigoriev I.V."/>
            <person name="Minto R.E."/>
            <person name="Hibbett D.S."/>
        </authorList>
    </citation>
    <scope>NUCLEOTIDE SEQUENCE [LARGE SCALE GENOMIC DNA]</scope>
    <source>
        <strain evidence="4 5">ATCC 64428</strain>
    </source>
</reference>
<evidence type="ECO:0000256" key="3">
    <source>
        <dbReference type="SAM" id="SignalP"/>
    </source>
</evidence>
<feature type="compositionally biased region" description="Low complexity" evidence="1">
    <location>
        <begin position="359"/>
        <end position="375"/>
    </location>
</feature>
<feature type="compositionally biased region" description="Basic residues" evidence="1">
    <location>
        <begin position="595"/>
        <end position="605"/>
    </location>
</feature>
<keyword evidence="2" id="KW-0812">Transmembrane</keyword>
<feature type="compositionally biased region" description="Low complexity" evidence="1">
    <location>
        <begin position="499"/>
        <end position="515"/>
    </location>
</feature>
<protein>
    <submittedName>
        <fullName evidence="4">Uncharacterized protein</fullName>
    </submittedName>
</protein>
<name>A0A0D7AF54_9AGAR</name>
<feature type="region of interest" description="Disordered" evidence="1">
    <location>
        <begin position="445"/>
        <end position="618"/>
    </location>
</feature>
<dbReference type="AlphaFoldDB" id="A0A0D7AF54"/>
<keyword evidence="2" id="KW-1133">Transmembrane helix</keyword>
<keyword evidence="5" id="KW-1185">Reference proteome</keyword>
<feature type="compositionally biased region" description="Polar residues" evidence="1">
    <location>
        <begin position="567"/>
        <end position="576"/>
    </location>
</feature>
<keyword evidence="2" id="KW-0472">Membrane</keyword>
<feature type="chain" id="PRO_5002316151" evidence="3">
    <location>
        <begin position="20"/>
        <end position="646"/>
    </location>
</feature>
<evidence type="ECO:0000256" key="2">
    <source>
        <dbReference type="SAM" id="Phobius"/>
    </source>
</evidence>
<evidence type="ECO:0000256" key="1">
    <source>
        <dbReference type="SAM" id="MobiDB-lite"/>
    </source>
</evidence>
<feature type="compositionally biased region" description="Low complexity" evidence="1">
    <location>
        <begin position="179"/>
        <end position="236"/>
    </location>
</feature>
<feature type="signal peptide" evidence="3">
    <location>
        <begin position="1"/>
        <end position="19"/>
    </location>
</feature>
<dbReference type="EMBL" id="KN881696">
    <property type="protein sequence ID" value="KIY49966.1"/>
    <property type="molecule type" value="Genomic_DNA"/>
</dbReference>
<proteinExistence type="predicted"/>
<keyword evidence="3" id="KW-0732">Signal</keyword>
<accession>A0A0D7AF54</accession>
<feature type="compositionally biased region" description="Low complexity" evidence="1">
    <location>
        <begin position="465"/>
        <end position="475"/>
    </location>
</feature>
<feature type="region of interest" description="Disordered" evidence="1">
    <location>
        <begin position="359"/>
        <end position="387"/>
    </location>
</feature>
<sequence length="646" mass="68645">MVILFVRILLFCSIATAHMRDMSVRSPYPSVSYSGSWHTESVLAVDGARLVDSQCTTQDPDVSVSFTFTGSAIYVDLPKPCPVNASASFYVDSSLVSVLNLTESCNVAHSDGRSDSIRIWAVDPQVAAEHELTISSGYSGVQNYLYQTIYTTSVETQRADDSADTQSSLSRLIRHVRRTSSASTDTTGTSTTVTQTSTTSSSRSTSTSSTVSSITSGSSSVTSSNVQTTSPSSTLSSVTTASTDVVLSSSSISSESCTSCGVISSSTSTIPTSSGSASPSPSSYSTTAGASTTSNPYKVMVIALSCLIGVVSCALVVAVYLIVMRIRRHGDPSSAVWSHCSQDNASSFSNPQGAHVLASSSKHYSSHSHTSAPSSDNTTGRDPTVVLHPRPTYESLLHEDEGDAIYRLPSYASPKPSYISLGNAYTTIYSTDGKKPLRCAPGTRAQSTELKSSHHYTRVHQRFGSSDSVSSYSRSEFGMPSEPSARPSLLVQQHFSDGSLRSSSTSRIPSSPRLSYDIHPSCPPPPSKLRLPPSSISDSPSSLPNPWPVSDELTGIASHDGQLKEASPSTVSTAYPTSHDPAFPNVKESTSNTRGRSHSHDRNKRTTTSTSWCSKTSAPPAYTPTYHLNVLGSASKDVTELPFWHD</sequence>
<organism evidence="4 5">
    <name type="scientific">Fistulina hepatica ATCC 64428</name>
    <dbReference type="NCBI Taxonomy" id="1128425"/>
    <lineage>
        <taxon>Eukaryota</taxon>
        <taxon>Fungi</taxon>
        <taxon>Dikarya</taxon>
        <taxon>Basidiomycota</taxon>
        <taxon>Agaricomycotina</taxon>
        <taxon>Agaricomycetes</taxon>
        <taxon>Agaricomycetidae</taxon>
        <taxon>Agaricales</taxon>
        <taxon>Fistulinaceae</taxon>
        <taxon>Fistulina</taxon>
    </lineage>
</organism>
<feature type="region of interest" description="Disordered" evidence="1">
    <location>
        <begin position="268"/>
        <end position="291"/>
    </location>
</feature>
<feature type="compositionally biased region" description="Low complexity" evidence="1">
    <location>
        <begin position="528"/>
        <end position="544"/>
    </location>
</feature>
<evidence type="ECO:0000313" key="4">
    <source>
        <dbReference type="EMBL" id="KIY49966.1"/>
    </source>
</evidence>
<gene>
    <name evidence="4" type="ORF">FISHEDRAFT_57859</name>
</gene>
<feature type="compositionally biased region" description="Low complexity" evidence="1">
    <location>
        <begin position="606"/>
        <end position="617"/>
    </location>
</feature>
<dbReference type="Proteomes" id="UP000054144">
    <property type="component" value="Unassembled WGS sequence"/>
</dbReference>
<feature type="transmembrane region" description="Helical" evidence="2">
    <location>
        <begin position="299"/>
        <end position="323"/>
    </location>
</feature>